<evidence type="ECO:0000313" key="9">
    <source>
        <dbReference type="EMBL" id="SFK16751.1"/>
    </source>
</evidence>
<reference evidence="9 10" key="1">
    <citation type="submission" date="2016-10" db="EMBL/GenBank/DDBJ databases">
        <authorList>
            <person name="Varghese N."/>
            <person name="Submissions S."/>
        </authorList>
    </citation>
    <scope>NUCLEOTIDE SEQUENCE [LARGE SCALE GENOMIC DNA]</scope>
    <source>
        <strain evidence="9 10">22B</strain>
    </source>
</reference>
<evidence type="ECO:0000313" key="10">
    <source>
        <dbReference type="Proteomes" id="UP000243374"/>
    </source>
</evidence>
<sequence>MAVTVIRNAQLHLTSEEFVDVDTVAIMDHRIVPMSPALLEDGTAEEIDVKGCHVCPGFIDLLVNGCAGVSFAQTPSIDTLESMRRWQSSHGTTTFVPTMISGPRENLSKAIAAVAEFKEKHPTVCPGLHMEGPFISSSHPGFQPSGYIRPYAPADFDFFLENKDAIAYVTIAPEVVRPKGIVELLNNRIKLSIGHSSATYYEAMQAFKAGITNVTHLFNGMKAPVGREPGLVGATLQSEKVFASVIADGKHVHPALVNLAHKVLGDRFYIVSDAQSVAGMSKAPASFVLGGTEIFVDHKRGLIDAKGSFAGTTISMFDGVKFLVQSCGFSLDDALYAACTAPARALGLNEYGRIEGGFIADMVVFDDEFKIQYVVQNGYVKNSLELI</sequence>
<accession>A0A662Z9W8</accession>
<dbReference type="GO" id="GO:0006046">
    <property type="term" value="P:N-acetylglucosamine catabolic process"/>
    <property type="evidence" value="ECO:0007669"/>
    <property type="project" value="TreeGrafter"/>
</dbReference>
<dbReference type="OrthoDB" id="9776488at2"/>
<dbReference type="InterPro" id="IPR003764">
    <property type="entry name" value="GlcNAc_6-P_deAcase"/>
</dbReference>
<keyword evidence="3 5" id="KW-0378">Hydrolase</keyword>
<dbReference type="AlphaFoldDB" id="A0A662Z9W8"/>
<feature type="active site" description="Proton donor/acceptor" evidence="6">
    <location>
        <position position="273"/>
    </location>
</feature>
<proteinExistence type="inferred from homology"/>
<dbReference type="Proteomes" id="UP000243374">
    <property type="component" value="Unassembled WGS sequence"/>
</dbReference>
<evidence type="ECO:0000256" key="7">
    <source>
        <dbReference type="PIRSR" id="PIRSR038994-3"/>
    </source>
</evidence>
<dbReference type="Gene3D" id="2.30.40.10">
    <property type="entry name" value="Urease, subunit C, domain 1"/>
    <property type="match status" value="1"/>
</dbReference>
<keyword evidence="10" id="KW-1185">Reference proteome</keyword>
<dbReference type="InterPro" id="IPR006680">
    <property type="entry name" value="Amidohydro-rel"/>
</dbReference>
<evidence type="ECO:0000256" key="2">
    <source>
        <dbReference type="ARBA" id="ARBA00022723"/>
    </source>
</evidence>
<organism evidence="9 10">
    <name type="scientific">Succinivibrio dextrinosolvens</name>
    <dbReference type="NCBI Taxonomy" id="83771"/>
    <lineage>
        <taxon>Bacteria</taxon>
        <taxon>Pseudomonadati</taxon>
        <taxon>Pseudomonadota</taxon>
        <taxon>Gammaproteobacteria</taxon>
        <taxon>Aeromonadales</taxon>
        <taxon>Succinivibrionaceae</taxon>
        <taxon>Succinivibrio</taxon>
    </lineage>
</organism>
<gene>
    <name evidence="9" type="ORF">SAMN04487865_10328</name>
</gene>
<dbReference type="SUPFAM" id="SSF51338">
    <property type="entry name" value="Composite domain of metallo-dependent hydrolases"/>
    <property type="match status" value="1"/>
</dbReference>
<dbReference type="NCBIfam" id="TIGR00221">
    <property type="entry name" value="nagA"/>
    <property type="match status" value="1"/>
</dbReference>
<dbReference type="PIRSF" id="PIRSF038994">
    <property type="entry name" value="NagA"/>
    <property type="match status" value="1"/>
</dbReference>
<name>A0A662Z9W8_9GAMM</name>
<protein>
    <submittedName>
        <fullName evidence="9">N-acetylglucosamine 6-phosphate deacetylase</fullName>
    </submittedName>
</protein>
<evidence type="ECO:0000256" key="3">
    <source>
        <dbReference type="ARBA" id="ARBA00022801"/>
    </source>
</evidence>
<comment type="cofactor">
    <cofactor evidence="7">
        <name>a divalent metal cation</name>
        <dbReference type="ChEBI" id="CHEBI:60240"/>
    </cofactor>
    <text evidence="7">Binds 1 divalent metal cation per subunit.</text>
</comment>
<evidence type="ECO:0000259" key="8">
    <source>
        <dbReference type="Pfam" id="PF01979"/>
    </source>
</evidence>
<dbReference type="EMBL" id="FOSF01000032">
    <property type="protein sequence ID" value="SFK16751.1"/>
    <property type="molecule type" value="Genomic_DNA"/>
</dbReference>
<feature type="binding site" evidence="7">
    <location>
        <position position="195"/>
    </location>
    <ligand>
        <name>Zn(2+)</name>
        <dbReference type="ChEBI" id="CHEBI:29105"/>
    </ligand>
</feature>
<dbReference type="InterPro" id="IPR032466">
    <property type="entry name" value="Metal_Hydrolase"/>
</dbReference>
<evidence type="ECO:0000256" key="1">
    <source>
        <dbReference type="ARBA" id="ARBA00010716"/>
    </source>
</evidence>
<dbReference type="InterPro" id="IPR011059">
    <property type="entry name" value="Metal-dep_hydrolase_composite"/>
</dbReference>
<keyword evidence="4 5" id="KW-0119">Carbohydrate metabolism</keyword>
<dbReference type="PANTHER" id="PTHR11113">
    <property type="entry name" value="N-ACETYLGLUCOSAMINE-6-PHOSPHATE DEACETYLASE"/>
    <property type="match status" value="1"/>
</dbReference>
<feature type="binding site" evidence="7">
    <location>
        <position position="216"/>
    </location>
    <ligand>
        <name>Zn(2+)</name>
        <dbReference type="ChEBI" id="CHEBI:29105"/>
    </ligand>
</feature>
<dbReference type="RefSeq" id="WP_074840895.1">
    <property type="nucleotide sequence ID" value="NZ_CP047056.1"/>
</dbReference>
<keyword evidence="2 7" id="KW-0479">Metal-binding</keyword>
<feature type="binding site" evidence="7">
    <location>
        <position position="131"/>
    </location>
    <ligand>
        <name>Zn(2+)</name>
        <dbReference type="ChEBI" id="CHEBI:29105"/>
    </ligand>
</feature>
<dbReference type="Gene3D" id="3.20.20.140">
    <property type="entry name" value="Metal-dependent hydrolases"/>
    <property type="match status" value="1"/>
</dbReference>
<dbReference type="GO" id="GO:0046872">
    <property type="term" value="F:metal ion binding"/>
    <property type="evidence" value="ECO:0007669"/>
    <property type="project" value="UniProtKB-KW"/>
</dbReference>
<evidence type="ECO:0000256" key="4">
    <source>
        <dbReference type="ARBA" id="ARBA00023277"/>
    </source>
</evidence>
<feature type="domain" description="Amidohydrolase-related" evidence="8">
    <location>
        <begin position="54"/>
        <end position="378"/>
    </location>
</feature>
<comment type="similarity">
    <text evidence="1 5">Belongs to the metallo-dependent hydrolases superfamily. NagA family.</text>
</comment>
<dbReference type="Pfam" id="PF01979">
    <property type="entry name" value="Amidohydro_1"/>
    <property type="match status" value="1"/>
</dbReference>
<dbReference type="GO" id="GO:0008448">
    <property type="term" value="F:N-acetylglucosamine-6-phosphate deacetylase activity"/>
    <property type="evidence" value="ECO:0007669"/>
    <property type="project" value="InterPro"/>
</dbReference>
<dbReference type="SUPFAM" id="SSF51556">
    <property type="entry name" value="Metallo-dependent hydrolases"/>
    <property type="match status" value="1"/>
</dbReference>
<dbReference type="PANTHER" id="PTHR11113:SF14">
    <property type="entry name" value="N-ACETYLGLUCOSAMINE-6-PHOSPHATE DEACETYLASE"/>
    <property type="match status" value="1"/>
</dbReference>
<evidence type="ECO:0000256" key="6">
    <source>
        <dbReference type="PIRSR" id="PIRSR038994-1"/>
    </source>
</evidence>
<evidence type="ECO:0000256" key="5">
    <source>
        <dbReference type="PIRNR" id="PIRNR038994"/>
    </source>
</evidence>